<dbReference type="InterPro" id="IPR023214">
    <property type="entry name" value="HAD_sf"/>
</dbReference>
<accession>A0A3S1DMD9</accession>
<gene>
    <name evidence="11" type="ORF">ELY38_14565</name>
</gene>
<comment type="catalytic activity">
    <reaction evidence="1 10">
        <text>2-phosphoglycolate + H2O = glycolate + phosphate</text>
        <dbReference type="Rhea" id="RHEA:14369"/>
        <dbReference type="ChEBI" id="CHEBI:15377"/>
        <dbReference type="ChEBI" id="CHEBI:29805"/>
        <dbReference type="ChEBI" id="CHEBI:43474"/>
        <dbReference type="ChEBI" id="CHEBI:58033"/>
        <dbReference type="EC" id="3.1.3.18"/>
    </reaction>
</comment>
<dbReference type="PRINTS" id="PR00413">
    <property type="entry name" value="HADHALOGNASE"/>
</dbReference>
<dbReference type="CDD" id="cd16417">
    <property type="entry name" value="HAD_PGPase"/>
    <property type="match status" value="1"/>
</dbReference>
<keyword evidence="8 10" id="KW-0460">Magnesium</keyword>
<dbReference type="Gene3D" id="1.10.150.240">
    <property type="entry name" value="Putative phosphatase, domain 2"/>
    <property type="match status" value="1"/>
</dbReference>
<keyword evidence="6 10" id="KW-0479">Metal-binding</keyword>
<dbReference type="Proteomes" id="UP000287023">
    <property type="component" value="Unassembled WGS sequence"/>
</dbReference>
<dbReference type="OrthoDB" id="9776368at2"/>
<dbReference type="InterPro" id="IPR023198">
    <property type="entry name" value="PGP-like_dom2"/>
</dbReference>
<dbReference type="InterPro" id="IPR041492">
    <property type="entry name" value="HAD_2"/>
</dbReference>
<evidence type="ECO:0000256" key="5">
    <source>
        <dbReference type="ARBA" id="ARBA00013078"/>
    </source>
</evidence>
<feature type="binding site" evidence="10">
    <location>
        <position position="16"/>
    </location>
    <ligand>
        <name>Mg(2+)</name>
        <dbReference type="ChEBI" id="CHEBI:18420"/>
    </ligand>
</feature>
<feature type="active site" description="Nucleophile" evidence="10">
    <location>
        <position position="14"/>
    </location>
</feature>
<dbReference type="PANTHER" id="PTHR43434:SF1">
    <property type="entry name" value="PHOSPHOGLYCOLATE PHOSPHATASE"/>
    <property type="match status" value="1"/>
</dbReference>
<dbReference type="NCBIfam" id="TIGR01509">
    <property type="entry name" value="HAD-SF-IA-v3"/>
    <property type="match status" value="1"/>
</dbReference>
<sequence length="233" mass="25175">MHAILHGKRLIAFDLDGTLVDSVPDLAIAVQKALGELNLPVPEEVQVRDWVGNGAPMLVERALAWAVQQPPEANLQARAFQAFMTHYGSAPNALTKLYPGVKTALEELYCAGFTLALITNKPERFIAPILEHFGLNAWFSHCIGGDTLVEKKPSPLPLLYVAEAGSFSPDECLMVGDSRHDINAGKAAGFATLALPYGYNHGEPVELSQPDIVLSSLLELVRPATAWDRIGLA</sequence>
<feature type="binding site" evidence="10">
    <location>
        <position position="14"/>
    </location>
    <ligand>
        <name>Mg(2+)</name>
        <dbReference type="ChEBI" id="CHEBI:18420"/>
    </ligand>
</feature>
<dbReference type="HAMAP" id="MF_00495">
    <property type="entry name" value="GPH_hydrolase_bact"/>
    <property type="match status" value="1"/>
</dbReference>
<dbReference type="AlphaFoldDB" id="A0A3S1DMD9"/>
<evidence type="ECO:0000256" key="7">
    <source>
        <dbReference type="ARBA" id="ARBA00022801"/>
    </source>
</evidence>
<dbReference type="InterPro" id="IPR050155">
    <property type="entry name" value="HAD-like_hydrolase_sf"/>
</dbReference>
<evidence type="ECO:0000313" key="11">
    <source>
        <dbReference type="EMBL" id="RUR29851.1"/>
    </source>
</evidence>
<evidence type="ECO:0000256" key="10">
    <source>
        <dbReference type="HAMAP-Rule" id="MF_00495"/>
    </source>
</evidence>
<reference evidence="11 12" key="1">
    <citation type="submission" date="2018-12" db="EMBL/GenBank/DDBJ databases">
        <title>three novel Halomonas strain isolated from plants.</title>
        <authorList>
            <person name="Sun C."/>
        </authorList>
    </citation>
    <scope>NUCLEOTIDE SEQUENCE [LARGE SCALE GENOMIC DNA]</scope>
    <source>
        <strain evidence="11 12">JCM 18142</strain>
    </source>
</reference>
<name>A0A3S1DMD9_9GAMM</name>
<comment type="cofactor">
    <cofactor evidence="2 10">
        <name>Mg(2+)</name>
        <dbReference type="ChEBI" id="CHEBI:18420"/>
    </cofactor>
</comment>
<keyword evidence="12" id="KW-1185">Reference proteome</keyword>
<dbReference type="FunFam" id="3.40.50.1000:FF:000022">
    <property type="entry name" value="Phosphoglycolate phosphatase"/>
    <property type="match status" value="1"/>
</dbReference>
<dbReference type="GO" id="GO:0008967">
    <property type="term" value="F:phosphoglycolate phosphatase activity"/>
    <property type="evidence" value="ECO:0007669"/>
    <property type="project" value="UniProtKB-UniRule"/>
</dbReference>
<dbReference type="GO" id="GO:0006281">
    <property type="term" value="P:DNA repair"/>
    <property type="evidence" value="ECO:0007669"/>
    <property type="project" value="TreeGrafter"/>
</dbReference>
<feature type="binding site" evidence="10">
    <location>
        <position position="177"/>
    </location>
    <ligand>
        <name>Mg(2+)</name>
        <dbReference type="ChEBI" id="CHEBI:18420"/>
    </ligand>
</feature>
<dbReference type="SUPFAM" id="SSF56784">
    <property type="entry name" value="HAD-like"/>
    <property type="match status" value="1"/>
</dbReference>
<dbReference type="GO" id="GO:0046872">
    <property type="term" value="F:metal ion binding"/>
    <property type="evidence" value="ECO:0007669"/>
    <property type="project" value="UniProtKB-KW"/>
</dbReference>
<dbReference type="InterPro" id="IPR037512">
    <property type="entry name" value="PGPase_prok"/>
</dbReference>
<dbReference type="GO" id="GO:0005829">
    <property type="term" value="C:cytosol"/>
    <property type="evidence" value="ECO:0007669"/>
    <property type="project" value="TreeGrafter"/>
</dbReference>
<protein>
    <recommendedName>
        <fullName evidence="5 10">Phosphoglycolate phosphatase</fullName>
        <shortName evidence="10">PGP</shortName>
        <shortName evidence="10">PGPase</shortName>
        <ecNumber evidence="5 10">3.1.3.18</ecNumber>
    </recommendedName>
</protein>
<comment type="pathway">
    <text evidence="3 10">Organic acid metabolism; glycolate biosynthesis; glycolate from 2-phosphoglycolate: step 1/1.</text>
</comment>
<evidence type="ECO:0000256" key="8">
    <source>
        <dbReference type="ARBA" id="ARBA00022842"/>
    </source>
</evidence>
<comment type="similarity">
    <text evidence="4 10">Belongs to the HAD-like hydrolase superfamily. CbbY/CbbZ/Gph/YieH family.</text>
</comment>
<dbReference type="GO" id="GO:0005975">
    <property type="term" value="P:carbohydrate metabolic process"/>
    <property type="evidence" value="ECO:0007669"/>
    <property type="project" value="InterPro"/>
</dbReference>
<dbReference type="EC" id="3.1.3.18" evidence="5 10"/>
<evidence type="ECO:0000256" key="3">
    <source>
        <dbReference type="ARBA" id="ARBA00004818"/>
    </source>
</evidence>
<keyword evidence="9 10" id="KW-0119">Carbohydrate metabolism</keyword>
<dbReference type="Gene3D" id="3.40.50.1000">
    <property type="entry name" value="HAD superfamily/HAD-like"/>
    <property type="match status" value="1"/>
</dbReference>
<dbReference type="RefSeq" id="WP_127062970.1">
    <property type="nucleotide sequence ID" value="NZ_RZHF01000022.1"/>
</dbReference>
<evidence type="ECO:0000256" key="1">
    <source>
        <dbReference type="ARBA" id="ARBA00000830"/>
    </source>
</evidence>
<dbReference type="NCBIfam" id="NF009695">
    <property type="entry name" value="PRK13222.1-2"/>
    <property type="match status" value="1"/>
</dbReference>
<evidence type="ECO:0000256" key="2">
    <source>
        <dbReference type="ARBA" id="ARBA00001946"/>
    </source>
</evidence>
<dbReference type="InterPro" id="IPR036412">
    <property type="entry name" value="HAD-like_sf"/>
</dbReference>
<evidence type="ECO:0000313" key="12">
    <source>
        <dbReference type="Proteomes" id="UP000287023"/>
    </source>
</evidence>
<dbReference type="SFLD" id="SFLDS00003">
    <property type="entry name" value="Haloacid_Dehalogenase"/>
    <property type="match status" value="1"/>
</dbReference>
<dbReference type="SFLD" id="SFLDG01135">
    <property type="entry name" value="C1.5.6:_HAD__Beta-PGM__Phospha"/>
    <property type="match status" value="1"/>
</dbReference>
<proteinExistence type="inferred from homology"/>
<dbReference type="SFLD" id="SFLDG01129">
    <property type="entry name" value="C1.5:_HAD__Beta-PGM__Phosphata"/>
    <property type="match status" value="1"/>
</dbReference>
<dbReference type="GO" id="GO:0046295">
    <property type="term" value="P:glycolate biosynthetic process"/>
    <property type="evidence" value="ECO:0007669"/>
    <property type="project" value="UniProtKB-UniRule"/>
</dbReference>
<dbReference type="EMBL" id="RZHF01000022">
    <property type="protein sequence ID" value="RUR29851.1"/>
    <property type="molecule type" value="Genomic_DNA"/>
</dbReference>
<evidence type="ECO:0000256" key="6">
    <source>
        <dbReference type="ARBA" id="ARBA00022723"/>
    </source>
</evidence>
<dbReference type="NCBIfam" id="TIGR01549">
    <property type="entry name" value="HAD-SF-IA-v1"/>
    <property type="match status" value="1"/>
</dbReference>
<organism evidence="11 12">
    <name type="scientific">Vreelandella nanhaiensis</name>
    <dbReference type="NCBI Taxonomy" id="1258546"/>
    <lineage>
        <taxon>Bacteria</taxon>
        <taxon>Pseudomonadati</taxon>
        <taxon>Pseudomonadota</taxon>
        <taxon>Gammaproteobacteria</taxon>
        <taxon>Oceanospirillales</taxon>
        <taxon>Halomonadaceae</taxon>
        <taxon>Vreelandella</taxon>
    </lineage>
</organism>
<evidence type="ECO:0000256" key="9">
    <source>
        <dbReference type="ARBA" id="ARBA00023277"/>
    </source>
</evidence>
<dbReference type="NCBIfam" id="TIGR01449">
    <property type="entry name" value="PGP_bact"/>
    <property type="match status" value="1"/>
</dbReference>
<dbReference type="Pfam" id="PF13419">
    <property type="entry name" value="HAD_2"/>
    <property type="match status" value="1"/>
</dbReference>
<comment type="function">
    <text evidence="10">Specifically catalyzes the dephosphorylation of 2-phosphoglycolate. Is involved in the dissimilation of the intracellular 2-phosphoglycolate formed during the DNA repair of 3'-phosphoglycolate ends, a major class of DNA lesions induced by oxidative stress.</text>
</comment>
<keyword evidence="7 10" id="KW-0378">Hydrolase</keyword>
<dbReference type="UniPathway" id="UPA00865">
    <property type="reaction ID" value="UER00834"/>
</dbReference>
<dbReference type="PANTHER" id="PTHR43434">
    <property type="entry name" value="PHOSPHOGLYCOLATE PHOSPHATASE"/>
    <property type="match status" value="1"/>
</dbReference>
<dbReference type="InterPro" id="IPR006439">
    <property type="entry name" value="HAD-SF_hydro_IA"/>
</dbReference>
<comment type="caution">
    <text evidence="11">The sequence shown here is derived from an EMBL/GenBank/DDBJ whole genome shotgun (WGS) entry which is preliminary data.</text>
</comment>
<evidence type="ECO:0000256" key="4">
    <source>
        <dbReference type="ARBA" id="ARBA00006171"/>
    </source>
</evidence>